<evidence type="ECO:0000313" key="1">
    <source>
        <dbReference type="EMBL" id="JAI04487.1"/>
    </source>
</evidence>
<proteinExistence type="predicted"/>
<protein>
    <submittedName>
        <fullName evidence="1">Uncharacterized protein</fullName>
    </submittedName>
</protein>
<reference evidence="1" key="1">
    <citation type="submission" date="2014-11" db="EMBL/GenBank/DDBJ databases">
        <authorList>
            <person name="Amaro Gonzalez C."/>
        </authorList>
    </citation>
    <scope>NUCLEOTIDE SEQUENCE</scope>
</reference>
<reference evidence="1" key="2">
    <citation type="journal article" date="2015" name="Fish Shellfish Immunol.">
        <title>Early steps in the European eel (Anguilla anguilla)-Vibrio vulnificus interaction in the gills: Role of the RtxA13 toxin.</title>
        <authorList>
            <person name="Callol A."/>
            <person name="Pajuelo D."/>
            <person name="Ebbesson L."/>
            <person name="Teles M."/>
            <person name="MacKenzie S."/>
            <person name="Amaro C."/>
        </authorList>
    </citation>
    <scope>NUCLEOTIDE SEQUENCE</scope>
</reference>
<dbReference type="AlphaFoldDB" id="A0A0E9XPY0"/>
<organism evidence="1">
    <name type="scientific">Anguilla anguilla</name>
    <name type="common">European freshwater eel</name>
    <name type="synonym">Muraena anguilla</name>
    <dbReference type="NCBI Taxonomy" id="7936"/>
    <lineage>
        <taxon>Eukaryota</taxon>
        <taxon>Metazoa</taxon>
        <taxon>Chordata</taxon>
        <taxon>Craniata</taxon>
        <taxon>Vertebrata</taxon>
        <taxon>Euteleostomi</taxon>
        <taxon>Actinopterygii</taxon>
        <taxon>Neopterygii</taxon>
        <taxon>Teleostei</taxon>
        <taxon>Anguilliformes</taxon>
        <taxon>Anguillidae</taxon>
        <taxon>Anguilla</taxon>
    </lineage>
</organism>
<accession>A0A0E9XPY0</accession>
<dbReference type="EMBL" id="GBXM01004091">
    <property type="protein sequence ID" value="JAI04487.1"/>
    <property type="molecule type" value="Transcribed_RNA"/>
</dbReference>
<sequence length="35" mass="4260">MACSKTRVKNNTKDDSYGKQMHHYVFLHYDIERNE</sequence>
<name>A0A0E9XPY0_ANGAN</name>